<dbReference type="PANTHER" id="PTHR35706:SF1">
    <property type="entry name" value="EMBRYOGENESIS-LIKE PROTEIN"/>
    <property type="match status" value="1"/>
</dbReference>
<evidence type="ECO:0000313" key="1">
    <source>
        <dbReference type="EMBL" id="EIE81818.1"/>
    </source>
</evidence>
<reference evidence="1 2" key="1">
    <citation type="journal article" date="2009" name="PLoS Genet.">
        <title>Genomic analysis of the basal lineage fungus Rhizopus oryzae reveals a whole-genome duplication.</title>
        <authorList>
            <person name="Ma L.-J."/>
            <person name="Ibrahim A.S."/>
            <person name="Skory C."/>
            <person name="Grabherr M.G."/>
            <person name="Burger G."/>
            <person name="Butler M."/>
            <person name="Elias M."/>
            <person name="Idnurm A."/>
            <person name="Lang B.F."/>
            <person name="Sone T."/>
            <person name="Abe A."/>
            <person name="Calvo S.E."/>
            <person name="Corrochano L.M."/>
            <person name="Engels R."/>
            <person name="Fu J."/>
            <person name="Hansberg W."/>
            <person name="Kim J.-M."/>
            <person name="Kodira C.D."/>
            <person name="Koehrsen M.J."/>
            <person name="Liu B."/>
            <person name="Miranda-Saavedra D."/>
            <person name="O'Leary S."/>
            <person name="Ortiz-Castellanos L."/>
            <person name="Poulter R."/>
            <person name="Rodriguez-Romero J."/>
            <person name="Ruiz-Herrera J."/>
            <person name="Shen Y.-Q."/>
            <person name="Zeng Q."/>
            <person name="Galagan J."/>
            <person name="Birren B.W."/>
            <person name="Cuomo C.A."/>
            <person name="Wickes B.L."/>
        </authorList>
    </citation>
    <scope>NUCLEOTIDE SEQUENCE [LARGE SCALE GENOMIC DNA]</scope>
    <source>
        <strain evidence="2">RA 99-880 / ATCC MYA-4621 / FGSC 9543 / NRRL 43880</strain>
    </source>
</reference>
<dbReference type="AlphaFoldDB" id="I1C038"/>
<dbReference type="OrthoDB" id="273230at2759"/>
<keyword evidence="2" id="KW-1185">Reference proteome</keyword>
<protein>
    <submittedName>
        <fullName evidence="1">Uncharacterized protein</fullName>
    </submittedName>
</protein>
<proteinExistence type="predicted"/>
<sequence>MNKFVSLSTFITRHTLVRSSYQVAFNTKRAFSITSCKRDSSSVHTKTELEESMNHIEELFSVAKDELEYAEESQGTTYYHEDRTGAEKAVSEVLNAYNAFIDKLPSDEMREEVKTKVGMKMKELKMSFDALPEESH</sequence>
<gene>
    <name evidence="1" type="ORF">RO3G_06523</name>
</gene>
<dbReference type="Proteomes" id="UP000009138">
    <property type="component" value="Unassembled WGS sequence"/>
</dbReference>
<dbReference type="GeneID" id="93613494"/>
<dbReference type="PANTHER" id="PTHR35706">
    <property type="entry name" value="F14O23.11 PROTEIN"/>
    <property type="match status" value="1"/>
</dbReference>
<dbReference type="EMBL" id="CH476735">
    <property type="protein sequence ID" value="EIE81818.1"/>
    <property type="molecule type" value="Genomic_DNA"/>
</dbReference>
<organism evidence="1 2">
    <name type="scientific">Rhizopus delemar (strain RA 99-880 / ATCC MYA-4621 / FGSC 9543 / NRRL 43880)</name>
    <name type="common">Mucormycosis agent</name>
    <name type="synonym">Rhizopus arrhizus var. delemar</name>
    <dbReference type="NCBI Taxonomy" id="246409"/>
    <lineage>
        <taxon>Eukaryota</taxon>
        <taxon>Fungi</taxon>
        <taxon>Fungi incertae sedis</taxon>
        <taxon>Mucoromycota</taxon>
        <taxon>Mucoromycotina</taxon>
        <taxon>Mucoromycetes</taxon>
        <taxon>Mucorales</taxon>
        <taxon>Mucorineae</taxon>
        <taxon>Rhizopodaceae</taxon>
        <taxon>Rhizopus</taxon>
    </lineage>
</organism>
<dbReference type="InParanoid" id="I1C038"/>
<dbReference type="OMA" id="NESICGH"/>
<dbReference type="RefSeq" id="XP_067517214.1">
    <property type="nucleotide sequence ID" value="XM_067661113.1"/>
</dbReference>
<accession>I1C038</accession>
<dbReference type="InterPro" id="IPR053325">
    <property type="entry name" value="H3-Acetyl_Activator"/>
</dbReference>
<dbReference type="eggNOG" id="ENOG502T5HM">
    <property type="taxonomic scope" value="Eukaryota"/>
</dbReference>
<name>I1C038_RHIO9</name>
<dbReference type="VEuPathDB" id="FungiDB:RO3G_06523"/>
<evidence type="ECO:0000313" key="2">
    <source>
        <dbReference type="Proteomes" id="UP000009138"/>
    </source>
</evidence>